<proteinExistence type="predicted"/>
<comment type="caution">
    <text evidence="2">The sequence shown here is derived from an EMBL/GenBank/DDBJ whole genome shotgun (WGS) entry which is preliminary data.</text>
</comment>
<sequence>MIIDRLSLTAHREQAQPLMQALVQQPTPARSRAEQTADSSPDPVRLSPAVAESDQSWRHIAPDYPTGFPTEVREALGQIAADPRVSYQDYALLQFKVLELPQAEAGLLTAGSLEAWRAQGSPRDDSVFANGFDLPAHLRRLLQEARTAGDPGNQSALLQRLI</sequence>
<dbReference type="RefSeq" id="WP_378164372.1">
    <property type="nucleotide sequence ID" value="NZ_JBHSBU010000001.1"/>
</dbReference>
<feature type="region of interest" description="Disordered" evidence="1">
    <location>
        <begin position="23"/>
        <end position="64"/>
    </location>
</feature>
<dbReference type="EMBL" id="JBHSBU010000001">
    <property type="protein sequence ID" value="MFC4160009.1"/>
    <property type="molecule type" value="Genomic_DNA"/>
</dbReference>
<name>A0ABV8MPL9_9NEIS</name>
<protein>
    <submittedName>
        <fullName evidence="2">Uncharacterized protein</fullName>
    </submittedName>
</protein>
<evidence type="ECO:0000313" key="2">
    <source>
        <dbReference type="EMBL" id="MFC4160009.1"/>
    </source>
</evidence>
<dbReference type="Proteomes" id="UP001595791">
    <property type="component" value="Unassembled WGS sequence"/>
</dbReference>
<reference evidence="3" key="1">
    <citation type="journal article" date="2019" name="Int. J. Syst. Evol. Microbiol.">
        <title>The Global Catalogue of Microorganisms (GCM) 10K type strain sequencing project: providing services to taxonomists for standard genome sequencing and annotation.</title>
        <authorList>
            <consortium name="The Broad Institute Genomics Platform"/>
            <consortium name="The Broad Institute Genome Sequencing Center for Infectious Disease"/>
            <person name="Wu L."/>
            <person name="Ma J."/>
        </authorList>
    </citation>
    <scope>NUCLEOTIDE SEQUENCE [LARGE SCALE GENOMIC DNA]</scope>
    <source>
        <strain evidence="3">LMG 29894</strain>
    </source>
</reference>
<evidence type="ECO:0000256" key="1">
    <source>
        <dbReference type="SAM" id="MobiDB-lite"/>
    </source>
</evidence>
<keyword evidence="3" id="KW-1185">Reference proteome</keyword>
<evidence type="ECO:0000313" key="3">
    <source>
        <dbReference type="Proteomes" id="UP001595791"/>
    </source>
</evidence>
<accession>A0ABV8MPL9</accession>
<organism evidence="2 3">
    <name type="scientific">Chitinimonas lacunae</name>
    <dbReference type="NCBI Taxonomy" id="1963018"/>
    <lineage>
        <taxon>Bacteria</taxon>
        <taxon>Pseudomonadati</taxon>
        <taxon>Pseudomonadota</taxon>
        <taxon>Betaproteobacteria</taxon>
        <taxon>Neisseriales</taxon>
        <taxon>Chitinibacteraceae</taxon>
        <taxon>Chitinimonas</taxon>
    </lineage>
</organism>
<gene>
    <name evidence="2" type="ORF">ACFOW7_11690</name>
</gene>
<feature type="compositionally biased region" description="Polar residues" evidence="1">
    <location>
        <begin position="23"/>
        <end position="39"/>
    </location>
</feature>